<keyword evidence="1" id="KW-0418">Kinase</keyword>
<dbReference type="Proteomes" id="UP000285908">
    <property type="component" value="Unassembled WGS sequence"/>
</dbReference>
<gene>
    <name evidence="1" type="ORF">EKE94_17585</name>
</gene>
<sequence length="351" mass="39102">MTGDAPSSSPVAPPRFVADAVLKRDAFSETVSGHDAADPAHKLALRRLDGLPAYSRWLARWLAAREARALAAVSGIAGTPTFLHFDGTGLLRDWTEGRPLQHARPADAAWYRDARRLLREMRRRGVTHNDLAKPQNWLATPDGRAAVIDFQLAHLHRRRGRWYRLCAYEDLRHLMKMKRRYARAQMTPLELRLAAERSAPSRLWRATGKRAYIFVTRRLIHWSDNEGAGDRLGDEGPALHAELLAHPRIHDAAIATYPRPGGGAGLYGFAETDLSAADLRRLLPRTRIEHLQPVARLPRDAAGAPRHDLLGLIAANRIDEIAALAERDPALSAELAPILATRSNLTDRDRA</sequence>
<protein>
    <submittedName>
        <fullName evidence="1">Serine/threonine protein kinase</fullName>
    </submittedName>
</protein>
<dbReference type="GO" id="GO:0004674">
    <property type="term" value="F:protein serine/threonine kinase activity"/>
    <property type="evidence" value="ECO:0007669"/>
    <property type="project" value="UniProtKB-KW"/>
</dbReference>
<dbReference type="SUPFAM" id="SSF56112">
    <property type="entry name" value="Protein kinase-like (PK-like)"/>
    <property type="match status" value="1"/>
</dbReference>
<name>A0A438ADB8_9RHOB</name>
<keyword evidence="1" id="KW-0808">Transferase</keyword>
<keyword evidence="1" id="KW-0723">Serine/threonine-protein kinase</keyword>
<dbReference type="AlphaFoldDB" id="A0A438ADB8"/>
<dbReference type="OrthoDB" id="212517at2"/>
<organism evidence="1 2">
    <name type="scientific">Mesobaculum littorinae</name>
    <dbReference type="NCBI Taxonomy" id="2486419"/>
    <lineage>
        <taxon>Bacteria</taxon>
        <taxon>Pseudomonadati</taxon>
        <taxon>Pseudomonadota</taxon>
        <taxon>Alphaproteobacteria</taxon>
        <taxon>Rhodobacterales</taxon>
        <taxon>Roseobacteraceae</taxon>
        <taxon>Mesobaculum</taxon>
    </lineage>
</organism>
<comment type="caution">
    <text evidence="1">The sequence shown here is derived from an EMBL/GenBank/DDBJ whole genome shotgun (WGS) entry which is preliminary data.</text>
</comment>
<dbReference type="EMBL" id="RQXX01000009">
    <property type="protein sequence ID" value="RVV96690.1"/>
    <property type="molecule type" value="Genomic_DNA"/>
</dbReference>
<evidence type="ECO:0000313" key="2">
    <source>
        <dbReference type="Proteomes" id="UP000285908"/>
    </source>
</evidence>
<proteinExistence type="predicted"/>
<dbReference type="RefSeq" id="WP_127907948.1">
    <property type="nucleotide sequence ID" value="NZ_RQXX01000009.1"/>
</dbReference>
<keyword evidence="2" id="KW-1185">Reference proteome</keyword>
<dbReference type="InterPro" id="IPR011009">
    <property type="entry name" value="Kinase-like_dom_sf"/>
</dbReference>
<accession>A0A438ADB8</accession>
<reference evidence="1 2" key="1">
    <citation type="submission" date="2018-11" db="EMBL/GenBank/DDBJ databases">
        <title>Mesobaculum littorinae gen. nov., sp. nov., isolated from Littorina scabra that represents a novel genus of the order Rhodobacteraceae.</title>
        <authorList>
            <person name="Li F."/>
        </authorList>
    </citation>
    <scope>NUCLEOTIDE SEQUENCE [LARGE SCALE GENOMIC DNA]</scope>
    <source>
        <strain evidence="1 2">M0103</strain>
    </source>
</reference>
<evidence type="ECO:0000313" key="1">
    <source>
        <dbReference type="EMBL" id="RVV96690.1"/>
    </source>
</evidence>